<gene>
    <name evidence="2" type="ORF">AAG570_001144</name>
</gene>
<keyword evidence="3" id="KW-1185">Reference proteome</keyword>
<proteinExistence type="predicted"/>
<evidence type="ECO:0000313" key="3">
    <source>
        <dbReference type="Proteomes" id="UP001558652"/>
    </source>
</evidence>
<feature type="transmembrane region" description="Helical" evidence="1">
    <location>
        <begin position="53"/>
        <end position="71"/>
    </location>
</feature>
<reference evidence="2 3" key="1">
    <citation type="submission" date="2024-07" db="EMBL/GenBank/DDBJ databases">
        <title>Chromosome-level genome assembly of the water stick insect Ranatra chinensis (Heteroptera: Nepidae).</title>
        <authorList>
            <person name="Liu X."/>
        </authorList>
    </citation>
    <scope>NUCLEOTIDE SEQUENCE [LARGE SCALE GENOMIC DNA]</scope>
    <source>
        <strain evidence="2">Cailab_2021Rc</strain>
        <tissue evidence="2">Muscle</tissue>
    </source>
</reference>
<keyword evidence="1" id="KW-0812">Transmembrane</keyword>
<keyword evidence="1" id="KW-1133">Transmembrane helix</keyword>
<name>A0ABD0YB10_9HEMI</name>
<dbReference type="Proteomes" id="UP001558652">
    <property type="component" value="Unassembled WGS sequence"/>
</dbReference>
<keyword evidence="1" id="KW-0472">Membrane</keyword>
<sequence>MFSGYRKESVISDVTRTGDELPSIVAKLRGSSAFWSIHNNGLYPYSKVLRLRVLQIVCGISVLVMGAVACIEEKGNMTNLALGMPAGFVTVLAAGDKIDTQFRHKNHYVIIVIGIEAFMNKFRK</sequence>
<comment type="caution">
    <text evidence="2">The sequence shown here is derived from an EMBL/GenBank/DDBJ whole genome shotgun (WGS) entry which is preliminary data.</text>
</comment>
<organism evidence="2 3">
    <name type="scientific">Ranatra chinensis</name>
    <dbReference type="NCBI Taxonomy" id="642074"/>
    <lineage>
        <taxon>Eukaryota</taxon>
        <taxon>Metazoa</taxon>
        <taxon>Ecdysozoa</taxon>
        <taxon>Arthropoda</taxon>
        <taxon>Hexapoda</taxon>
        <taxon>Insecta</taxon>
        <taxon>Pterygota</taxon>
        <taxon>Neoptera</taxon>
        <taxon>Paraneoptera</taxon>
        <taxon>Hemiptera</taxon>
        <taxon>Heteroptera</taxon>
        <taxon>Panheteroptera</taxon>
        <taxon>Nepomorpha</taxon>
        <taxon>Nepidae</taxon>
        <taxon>Ranatrinae</taxon>
        <taxon>Ranatra</taxon>
    </lineage>
</organism>
<evidence type="ECO:0000313" key="2">
    <source>
        <dbReference type="EMBL" id="KAL1124518.1"/>
    </source>
</evidence>
<dbReference type="AlphaFoldDB" id="A0ABD0YB10"/>
<evidence type="ECO:0000256" key="1">
    <source>
        <dbReference type="SAM" id="Phobius"/>
    </source>
</evidence>
<protein>
    <submittedName>
        <fullName evidence="2">Uncharacterized protein</fullName>
    </submittedName>
</protein>
<dbReference type="EMBL" id="JBFDAA010000010">
    <property type="protein sequence ID" value="KAL1124518.1"/>
    <property type="molecule type" value="Genomic_DNA"/>
</dbReference>
<accession>A0ABD0YB10</accession>